<dbReference type="OrthoDB" id="9800865at2"/>
<comment type="similarity">
    <text evidence="4 14">In the N-terminal section; belongs to the cytidine and deoxycytidylate deaminase family.</text>
</comment>
<keyword evidence="9 14" id="KW-0521">NADP</keyword>
<dbReference type="PANTHER" id="PTHR38011">
    <property type="entry name" value="DIHYDROFOLATE REDUCTASE FAMILY PROTEIN (AFU_ORTHOLOGUE AFUA_8G06820)"/>
    <property type="match status" value="1"/>
</dbReference>
<feature type="binding site" evidence="17">
    <location>
        <position position="75"/>
    </location>
    <ligand>
        <name>Zn(2+)</name>
        <dbReference type="ChEBI" id="CHEBI:29105"/>
        <note>catalytic</note>
    </ligand>
</feature>
<protein>
    <recommendedName>
        <fullName evidence="14">Riboflavin biosynthesis protein RibD</fullName>
    </recommendedName>
    <domain>
        <recommendedName>
            <fullName evidence="14">Diaminohydroxyphosphoribosylaminopyrimidine deaminase</fullName>
            <shortName evidence="14">DRAP deaminase</shortName>
            <ecNumber evidence="14">3.5.4.26</ecNumber>
        </recommendedName>
        <alternativeName>
            <fullName evidence="14">Riboflavin-specific deaminase</fullName>
        </alternativeName>
    </domain>
    <domain>
        <recommendedName>
            <fullName evidence="14">5-amino-6-(5-phosphoribosylamino)uracil reductase</fullName>
            <ecNumber evidence="14">1.1.1.193</ecNumber>
        </recommendedName>
        <alternativeName>
            <fullName evidence="14">HTP reductase</fullName>
        </alternativeName>
    </domain>
</protein>
<dbReference type="STRING" id="485913.Krac_2906"/>
<feature type="binding site" evidence="16">
    <location>
        <position position="303"/>
    </location>
    <ligand>
        <name>substrate</name>
    </ligand>
</feature>
<reference evidence="19 20" key="1">
    <citation type="journal article" date="2011" name="Stand. Genomic Sci.">
        <title>Non-contiguous finished genome sequence and contextual data of the filamentous soil bacterium Ktedonobacter racemifer type strain (SOSP1-21).</title>
        <authorList>
            <person name="Chang Y.J."/>
            <person name="Land M."/>
            <person name="Hauser L."/>
            <person name="Chertkov O."/>
            <person name="Del Rio T.G."/>
            <person name="Nolan M."/>
            <person name="Copeland A."/>
            <person name="Tice H."/>
            <person name="Cheng J.F."/>
            <person name="Lucas S."/>
            <person name="Han C."/>
            <person name="Goodwin L."/>
            <person name="Pitluck S."/>
            <person name="Ivanova N."/>
            <person name="Ovchinikova G."/>
            <person name="Pati A."/>
            <person name="Chen A."/>
            <person name="Palaniappan K."/>
            <person name="Mavromatis K."/>
            <person name="Liolios K."/>
            <person name="Brettin T."/>
            <person name="Fiebig A."/>
            <person name="Rohde M."/>
            <person name="Abt B."/>
            <person name="Goker M."/>
            <person name="Detter J.C."/>
            <person name="Woyke T."/>
            <person name="Bristow J."/>
            <person name="Eisen J.A."/>
            <person name="Markowitz V."/>
            <person name="Hugenholtz P."/>
            <person name="Kyrpides N.C."/>
            <person name="Klenk H.P."/>
            <person name="Lapidus A."/>
        </authorList>
    </citation>
    <scope>NUCLEOTIDE SEQUENCE [LARGE SCALE GENOMIC DNA]</scope>
    <source>
        <strain evidence="20">DSM 44963</strain>
    </source>
</reference>
<feature type="binding site" evidence="17">
    <location>
        <position position="84"/>
    </location>
    <ligand>
        <name>Zn(2+)</name>
        <dbReference type="ChEBI" id="CHEBI:29105"/>
        <note>catalytic</note>
    </ligand>
</feature>
<dbReference type="GO" id="GO:0050661">
    <property type="term" value="F:NADP binding"/>
    <property type="evidence" value="ECO:0007669"/>
    <property type="project" value="InterPro"/>
</dbReference>
<dbReference type="GO" id="GO:0008703">
    <property type="term" value="F:5-amino-6-(5-phosphoribosylamino)uracil reductase activity"/>
    <property type="evidence" value="ECO:0007669"/>
    <property type="project" value="UniProtKB-EC"/>
</dbReference>
<feature type="binding site" evidence="17">
    <location>
        <position position="50"/>
    </location>
    <ligand>
        <name>Zn(2+)</name>
        <dbReference type="ChEBI" id="CHEBI:29105"/>
        <note>catalytic</note>
    </ligand>
</feature>
<dbReference type="GO" id="GO:0008270">
    <property type="term" value="F:zinc ion binding"/>
    <property type="evidence" value="ECO:0007669"/>
    <property type="project" value="InterPro"/>
</dbReference>
<feature type="binding site" evidence="16">
    <location>
        <position position="230"/>
    </location>
    <ligand>
        <name>NADP(+)</name>
        <dbReference type="ChEBI" id="CHEBI:58349"/>
    </ligand>
</feature>
<evidence type="ECO:0000256" key="12">
    <source>
        <dbReference type="ARBA" id="ARBA00049861"/>
    </source>
</evidence>
<dbReference type="InterPro" id="IPR011549">
    <property type="entry name" value="RibD_C"/>
</dbReference>
<feature type="domain" description="CMP/dCMP-type deaminase" evidence="18">
    <location>
        <begin position="1"/>
        <end position="123"/>
    </location>
</feature>
<keyword evidence="20" id="KW-1185">Reference proteome</keyword>
<feature type="binding site" evidence="16">
    <location>
        <position position="154"/>
    </location>
    <ligand>
        <name>NADP(+)</name>
        <dbReference type="ChEBI" id="CHEBI:58349"/>
    </ligand>
</feature>
<comment type="catalytic activity">
    <reaction evidence="12 14">
        <text>5-amino-6-(5-phospho-D-ribitylamino)uracil + NADP(+) = 5-amino-6-(5-phospho-D-ribosylamino)uracil + NADPH + H(+)</text>
        <dbReference type="Rhea" id="RHEA:17845"/>
        <dbReference type="ChEBI" id="CHEBI:15378"/>
        <dbReference type="ChEBI" id="CHEBI:57783"/>
        <dbReference type="ChEBI" id="CHEBI:58349"/>
        <dbReference type="ChEBI" id="CHEBI:58421"/>
        <dbReference type="ChEBI" id="CHEBI:58453"/>
        <dbReference type="EC" id="1.1.1.193"/>
    </reaction>
</comment>
<comment type="pathway">
    <text evidence="2 14">Cofactor biosynthesis; riboflavin biosynthesis; 5-amino-6-(D-ribitylamino)uracil from GTP: step 2/4.</text>
</comment>
<dbReference type="GO" id="GO:0009231">
    <property type="term" value="P:riboflavin biosynthetic process"/>
    <property type="evidence" value="ECO:0007669"/>
    <property type="project" value="UniProtKB-UniPathway"/>
</dbReference>
<proteinExistence type="inferred from homology"/>
<dbReference type="EMBL" id="ADVG01000004">
    <property type="protein sequence ID" value="EFH82123.1"/>
    <property type="molecule type" value="Genomic_DNA"/>
</dbReference>
<evidence type="ECO:0000256" key="11">
    <source>
        <dbReference type="ARBA" id="ARBA00023268"/>
    </source>
</evidence>
<dbReference type="SUPFAM" id="SSF53927">
    <property type="entry name" value="Cytidine deaminase-like"/>
    <property type="match status" value="1"/>
</dbReference>
<dbReference type="Pfam" id="PF01872">
    <property type="entry name" value="RibD_C"/>
    <property type="match status" value="1"/>
</dbReference>
<dbReference type="NCBIfam" id="TIGR00227">
    <property type="entry name" value="ribD_Cterm"/>
    <property type="match status" value="1"/>
</dbReference>
<dbReference type="PROSITE" id="PS51747">
    <property type="entry name" value="CYT_DCMP_DEAMINASES_2"/>
    <property type="match status" value="1"/>
</dbReference>
<dbReference type="PANTHER" id="PTHR38011:SF7">
    <property type="entry name" value="2,5-DIAMINO-6-RIBOSYLAMINO-4(3H)-PYRIMIDINONE 5'-PHOSPHATE REDUCTASE"/>
    <property type="match status" value="1"/>
</dbReference>
<dbReference type="Pfam" id="PF00383">
    <property type="entry name" value="dCMP_cyt_deam_1"/>
    <property type="match status" value="1"/>
</dbReference>
<dbReference type="InterPro" id="IPR050765">
    <property type="entry name" value="Riboflavin_Biosynth_HTPR"/>
</dbReference>
<evidence type="ECO:0000256" key="17">
    <source>
        <dbReference type="PIRSR" id="PIRSR006769-3"/>
    </source>
</evidence>
<dbReference type="SUPFAM" id="SSF53597">
    <property type="entry name" value="Dihydrofolate reductase-like"/>
    <property type="match status" value="1"/>
</dbReference>
<evidence type="ECO:0000256" key="13">
    <source>
        <dbReference type="ARBA" id="ARBA00049886"/>
    </source>
</evidence>
<dbReference type="InterPro" id="IPR002734">
    <property type="entry name" value="RibDG_C"/>
</dbReference>
<keyword evidence="8 14" id="KW-0862">Zinc</keyword>
<dbReference type="InterPro" id="IPR024072">
    <property type="entry name" value="DHFR-like_dom_sf"/>
</dbReference>
<evidence type="ECO:0000256" key="16">
    <source>
        <dbReference type="PIRSR" id="PIRSR006769-2"/>
    </source>
</evidence>
<dbReference type="FunCoup" id="D6TZY3">
    <property type="interactions" value="566"/>
</dbReference>
<dbReference type="InterPro" id="IPR002125">
    <property type="entry name" value="CMP_dCMP_dom"/>
</dbReference>
<dbReference type="InterPro" id="IPR016192">
    <property type="entry name" value="APOBEC/CMP_deaminase_Zn-bd"/>
</dbReference>
<dbReference type="EC" id="1.1.1.193" evidence="14"/>
<keyword evidence="7 14" id="KW-0479">Metal-binding</keyword>
<keyword evidence="10 14" id="KW-0560">Oxidoreductase</keyword>
<keyword evidence="6 14" id="KW-0686">Riboflavin biosynthesis</keyword>
<dbReference type="AlphaFoldDB" id="D6TZY3"/>
<evidence type="ECO:0000256" key="2">
    <source>
        <dbReference type="ARBA" id="ARBA00004882"/>
    </source>
</evidence>
<dbReference type="UniPathway" id="UPA00275">
    <property type="reaction ID" value="UER00401"/>
</dbReference>
<evidence type="ECO:0000256" key="4">
    <source>
        <dbReference type="ARBA" id="ARBA00005259"/>
    </source>
</evidence>
<dbReference type="EC" id="3.5.4.26" evidence="14"/>
<feature type="binding site" evidence="16">
    <location>
        <position position="196"/>
    </location>
    <ligand>
        <name>NADP(+)</name>
        <dbReference type="ChEBI" id="CHEBI:58349"/>
    </ligand>
</feature>
<dbReference type="InParanoid" id="D6TZY3"/>
<dbReference type="InterPro" id="IPR016193">
    <property type="entry name" value="Cytidine_deaminase-like"/>
</dbReference>
<evidence type="ECO:0000256" key="8">
    <source>
        <dbReference type="ARBA" id="ARBA00022833"/>
    </source>
</evidence>
<dbReference type="Proteomes" id="UP000004508">
    <property type="component" value="Unassembled WGS sequence"/>
</dbReference>
<dbReference type="PIRSF" id="PIRSF006769">
    <property type="entry name" value="RibD"/>
    <property type="match status" value="1"/>
</dbReference>
<evidence type="ECO:0000256" key="5">
    <source>
        <dbReference type="ARBA" id="ARBA00007417"/>
    </source>
</evidence>
<dbReference type="RefSeq" id="WP_007919979.1">
    <property type="nucleotide sequence ID" value="NZ_ADVG01000004.1"/>
</dbReference>
<evidence type="ECO:0000256" key="15">
    <source>
        <dbReference type="PIRSR" id="PIRSR006769-1"/>
    </source>
</evidence>
<keyword evidence="11" id="KW-0511">Multifunctional enzyme</keyword>
<evidence type="ECO:0000256" key="1">
    <source>
        <dbReference type="ARBA" id="ARBA00002151"/>
    </source>
</evidence>
<sequence>MDDQEAMRLAIAHAHSVEGRTAPRPPVGAVVVRDGVVVGQGATSPPYGPHAEVHALNDAGELARGADLYVTLEPCCVTIHTPPCTRAILAAGIRHVIVSSLDPNPLVSGQGLTQLREAGVEVTVGVGAEETDEIIRPFATFIRQQRPYVTAKWAMTLDGKIATHSSDAYWISGSEARRWVHNLRDRVDAILVGSGTVRADDPMLTVRLTDEERLYARAPRQGPLRVVLASQGALPAQSKLLQPDLASDTCIIVGEDCPVEQQQRLRDTGVEVIQVASNNTSQLDLTSALSALAQKGVMHVLIEGGNSTLGSAFDQQRIDHVAAFIAPKLVGGEAALSPLGGKGLAFMREALQLQQVRIQIIGEDVLIEGDLT</sequence>
<comment type="caution">
    <text evidence="19">The sequence shown here is derived from an EMBL/GenBank/DDBJ whole genome shotgun (WGS) entry which is preliminary data.</text>
</comment>
<name>D6TZY3_KTERA</name>
<evidence type="ECO:0000256" key="3">
    <source>
        <dbReference type="ARBA" id="ARBA00004910"/>
    </source>
</evidence>
<comment type="similarity">
    <text evidence="5 14">In the C-terminal section; belongs to the HTP reductase family.</text>
</comment>
<feature type="binding site" evidence="16">
    <location>
        <begin position="305"/>
        <end position="311"/>
    </location>
    <ligand>
        <name>NADP(+)</name>
        <dbReference type="ChEBI" id="CHEBI:58349"/>
    </ligand>
</feature>
<accession>D6TZY3</accession>
<comment type="function">
    <text evidence="1 14">Converts 2,5-diamino-6-(ribosylamino)-4(3h)-pyrimidinone 5'-phosphate into 5-amino-6-(ribosylamino)-2,4(1h,3h)-pyrimidinedione 5'-phosphate.</text>
</comment>
<feature type="active site" description="Proton donor" evidence="15">
    <location>
        <position position="52"/>
    </location>
</feature>
<gene>
    <name evidence="19" type="ORF">Krac_2906</name>
</gene>
<dbReference type="GO" id="GO:0008835">
    <property type="term" value="F:diaminohydroxyphosphoribosylaminopyrimidine deaminase activity"/>
    <property type="evidence" value="ECO:0007669"/>
    <property type="project" value="UniProtKB-EC"/>
</dbReference>
<comment type="pathway">
    <text evidence="3 14">Cofactor biosynthesis; riboflavin biosynthesis; 5-amino-6-(D-ribitylamino)uracil from GTP: step 3/4.</text>
</comment>
<evidence type="ECO:0000259" key="18">
    <source>
        <dbReference type="PROSITE" id="PS51747"/>
    </source>
</evidence>
<dbReference type="NCBIfam" id="TIGR00326">
    <property type="entry name" value="eubact_ribD"/>
    <property type="match status" value="1"/>
</dbReference>
<evidence type="ECO:0000256" key="6">
    <source>
        <dbReference type="ARBA" id="ARBA00022619"/>
    </source>
</evidence>
<feature type="binding site" evidence="16">
    <location>
        <position position="207"/>
    </location>
    <ligand>
        <name>substrate</name>
    </ligand>
</feature>
<dbReference type="eggNOG" id="COG1985">
    <property type="taxonomic scope" value="Bacteria"/>
</dbReference>
<comment type="catalytic activity">
    <reaction evidence="13 14">
        <text>2,5-diamino-6-hydroxy-4-(5-phosphoribosylamino)-pyrimidine + H2O + H(+) = 5-amino-6-(5-phospho-D-ribosylamino)uracil + NH4(+)</text>
        <dbReference type="Rhea" id="RHEA:21868"/>
        <dbReference type="ChEBI" id="CHEBI:15377"/>
        <dbReference type="ChEBI" id="CHEBI:15378"/>
        <dbReference type="ChEBI" id="CHEBI:28938"/>
        <dbReference type="ChEBI" id="CHEBI:58453"/>
        <dbReference type="ChEBI" id="CHEBI:58614"/>
        <dbReference type="EC" id="3.5.4.26"/>
    </reaction>
</comment>
<dbReference type="CDD" id="cd01284">
    <property type="entry name" value="Riboflavin_deaminase-reductase"/>
    <property type="match status" value="1"/>
</dbReference>
<dbReference type="InterPro" id="IPR004794">
    <property type="entry name" value="Eubact_RibD"/>
</dbReference>
<evidence type="ECO:0000256" key="9">
    <source>
        <dbReference type="ARBA" id="ARBA00022857"/>
    </source>
</evidence>
<dbReference type="Gene3D" id="3.40.430.10">
    <property type="entry name" value="Dihydrofolate Reductase, subunit A"/>
    <property type="match status" value="1"/>
</dbReference>
<feature type="binding site" evidence="16">
    <location>
        <position position="170"/>
    </location>
    <ligand>
        <name>NADP(+)</name>
        <dbReference type="ChEBI" id="CHEBI:58349"/>
    </ligand>
</feature>
<dbReference type="eggNOG" id="COG0117">
    <property type="taxonomic scope" value="Bacteria"/>
</dbReference>
<feature type="binding site" evidence="16">
    <location>
        <position position="184"/>
    </location>
    <ligand>
        <name>substrate</name>
    </ligand>
</feature>
<evidence type="ECO:0000313" key="19">
    <source>
        <dbReference type="EMBL" id="EFH82123.1"/>
    </source>
</evidence>
<evidence type="ECO:0000256" key="14">
    <source>
        <dbReference type="PIRNR" id="PIRNR006769"/>
    </source>
</evidence>
<dbReference type="PROSITE" id="PS00903">
    <property type="entry name" value="CYT_DCMP_DEAMINASES_1"/>
    <property type="match status" value="1"/>
</dbReference>
<feature type="binding site" evidence="16">
    <location>
        <position position="200"/>
    </location>
    <ligand>
        <name>NADP(+)</name>
        <dbReference type="ChEBI" id="CHEBI:58349"/>
    </ligand>
</feature>
<dbReference type="Gene3D" id="3.40.140.10">
    <property type="entry name" value="Cytidine Deaminase, domain 2"/>
    <property type="match status" value="1"/>
</dbReference>
<keyword evidence="14 19" id="KW-0378">Hydrolase</keyword>
<feature type="binding site" evidence="16">
    <location>
        <position position="204"/>
    </location>
    <ligand>
        <name>substrate</name>
    </ligand>
</feature>
<evidence type="ECO:0000256" key="7">
    <source>
        <dbReference type="ARBA" id="ARBA00022723"/>
    </source>
</evidence>
<evidence type="ECO:0000313" key="20">
    <source>
        <dbReference type="Proteomes" id="UP000004508"/>
    </source>
</evidence>
<comment type="cofactor">
    <cofactor evidence="14 17">
        <name>Zn(2+)</name>
        <dbReference type="ChEBI" id="CHEBI:29105"/>
    </cofactor>
    <text evidence="14 17">Binds 1 zinc ion.</text>
</comment>
<evidence type="ECO:0000256" key="10">
    <source>
        <dbReference type="ARBA" id="ARBA00023002"/>
    </source>
</evidence>
<organism evidence="19 20">
    <name type="scientific">Ktedonobacter racemifer DSM 44963</name>
    <dbReference type="NCBI Taxonomy" id="485913"/>
    <lineage>
        <taxon>Bacteria</taxon>
        <taxon>Bacillati</taxon>
        <taxon>Chloroflexota</taxon>
        <taxon>Ktedonobacteria</taxon>
        <taxon>Ktedonobacterales</taxon>
        <taxon>Ktedonobacteraceae</taxon>
        <taxon>Ktedonobacter</taxon>
    </lineage>
</organism>